<evidence type="ECO:0000259" key="1">
    <source>
        <dbReference type="PROSITE" id="PS51272"/>
    </source>
</evidence>
<dbReference type="Proteomes" id="UP000247416">
    <property type="component" value="Unassembled WGS sequence"/>
</dbReference>
<comment type="caution">
    <text evidence="2">The sequence shown here is derived from an EMBL/GenBank/DDBJ whole genome shotgun (WGS) entry which is preliminary data.</text>
</comment>
<dbReference type="InterPro" id="IPR001119">
    <property type="entry name" value="SLH_dom"/>
</dbReference>
<dbReference type="InterPro" id="IPR051465">
    <property type="entry name" value="Cell_Envelope_Struct_Comp"/>
</dbReference>
<keyword evidence="3" id="KW-1185">Reference proteome</keyword>
<protein>
    <submittedName>
        <fullName evidence="2">S-layer family protein</fullName>
    </submittedName>
</protein>
<organism evidence="2 3">
    <name type="scientific">Ureibacillus chungkukjangi</name>
    <dbReference type="NCBI Taxonomy" id="1202712"/>
    <lineage>
        <taxon>Bacteria</taxon>
        <taxon>Bacillati</taxon>
        <taxon>Bacillota</taxon>
        <taxon>Bacilli</taxon>
        <taxon>Bacillales</taxon>
        <taxon>Caryophanaceae</taxon>
        <taxon>Ureibacillus</taxon>
    </lineage>
</organism>
<evidence type="ECO:0000313" key="3">
    <source>
        <dbReference type="Proteomes" id="UP000247416"/>
    </source>
</evidence>
<feature type="domain" description="SLH" evidence="1">
    <location>
        <begin position="91"/>
        <end position="154"/>
    </location>
</feature>
<evidence type="ECO:0000313" key="2">
    <source>
        <dbReference type="EMBL" id="PYF07584.1"/>
    </source>
</evidence>
<dbReference type="EMBL" id="QJTJ01000004">
    <property type="protein sequence ID" value="PYF07584.1"/>
    <property type="molecule type" value="Genomic_DNA"/>
</dbReference>
<feature type="domain" description="SLH" evidence="1">
    <location>
        <begin position="30"/>
        <end position="90"/>
    </location>
</feature>
<dbReference type="AlphaFoldDB" id="A0A318TSH2"/>
<reference evidence="2 3" key="1">
    <citation type="submission" date="2018-06" db="EMBL/GenBank/DDBJ databases">
        <title>Genomic Encyclopedia of Archaeal and Bacterial Type Strains, Phase II (KMG-II): from individual species to whole genera.</title>
        <authorList>
            <person name="Goeker M."/>
        </authorList>
    </citation>
    <scope>NUCLEOTIDE SEQUENCE [LARGE SCALE GENOMIC DNA]</scope>
    <source>
        <strain evidence="2 3">KACC 16626</strain>
    </source>
</reference>
<gene>
    <name evidence="2" type="ORF">BJ095_10492</name>
</gene>
<dbReference type="Pfam" id="PF00395">
    <property type="entry name" value="SLH"/>
    <property type="match status" value="3"/>
</dbReference>
<proteinExistence type="predicted"/>
<dbReference type="PANTHER" id="PTHR43308">
    <property type="entry name" value="OUTER MEMBRANE PROTEIN ALPHA-RELATED"/>
    <property type="match status" value="1"/>
</dbReference>
<dbReference type="PROSITE" id="PS51272">
    <property type="entry name" value="SLH"/>
    <property type="match status" value="2"/>
</dbReference>
<dbReference type="PANTHER" id="PTHR43308:SF1">
    <property type="entry name" value="OUTER MEMBRANE PROTEIN ALPHA"/>
    <property type="match status" value="1"/>
</dbReference>
<accession>A0A318TSH2</accession>
<name>A0A318TSH2_9BACL</name>
<sequence>MKVSFLQVISVMVALVVAIAFISFAPSKAEAQTPFKDIKGSDHYKAIVALYEAKVITGRTATEYKPNLTVTRGETAQFIVNALGFKNNNPKNPGYSDVPTTNPYYQAIAILTEKNVVSGYGNGKFGPNDSLTRSQVATMITKAFEFNVSTATKTQFSDINRLNDPIISRYVQTLVDYGITIGTTKTTYSPSMKLTRGHLATFLYRAIESNSLEVISVE</sequence>